<comment type="subunit">
    <text evidence="8">Monomer.</text>
</comment>
<dbReference type="InterPro" id="IPR006074">
    <property type="entry name" value="GTP1-OBG_CS"/>
</dbReference>
<evidence type="ECO:0000256" key="7">
    <source>
        <dbReference type="ARBA" id="ARBA00023134"/>
    </source>
</evidence>
<dbReference type="PRINTS" id="PR00326">
    <property type="entry name" value="GTP1OBG"/>
</dbReference>
<dbReference type="Pfam" id="PF01018">
    <property type="entry name" value="GTP1_OBG"/>
    <property type="match status" value="1"/>
</dbReference>
<comment type="similarity">
    <text evidence="1 8">Belongs to the TRAFAC class OBG-HflX-like GTPase superfamily. OBG GTPase family.</text>
</comment>
<name>A0A1F4VPU8_UNCKA</name>
<evidence type="ECO:0000256" key="4">
    <source>
        <dbReference type="ARBA" id="ARBA00022741"/>
    </source>
</evidence>
<dbReference type="Pfam" id="PF01926">
    <property type="entry name" value="MMR_HSR1"/>
    <property type="match status" value="1"/>
</dbReference>
<dbReference type="GO" id="GO:0042254">
    <property type="term" value="P:ribosome biogenesis"/>
    <property type="evidence" value="ECO:0007669"/>
    <property type="project" value="UniProtKB-UniRule"/>
</dbReference>
<feature type="binding site" evidence="8">
    <location>
        <begin position="193"/>
        <end position="197"/>
    </location>
    <ligand>
        <name>GTP</name>
        <dbReference type="ChEBI" id="CHEBI:37565"/>
    </ligand>
</feature>
<evidence type="ECO:0000256" key="5">
    <source>
        <dbReference type="ARBA" id="ARBA00022801"/>
    </source>
</evidence>
<dbReference type="PIRSF" id="PIRSF002401">
    <property type="entry name" value="GTP_bd_Obg/CgtA"/>
    <property type="match status" value="1"/>
</dbReference>
<feature type="binding site" evidence="8">
    <location>
        <begin position="168"/>
        <end position="175"/>
    </location>
    <ligand>
        <name>GTP</name>
        <dbReference type="ChEBI" id="CHEBI:37565"/>
    </ligand>
</feature>
<organism evidence="12 13">
    <name type="scientific">candidate division WWE3 bacterium RIFCSPLOWO2_01_FULL_42_11</name>
    <dbReference type="NCBI Taxonomy" id="1802627"/>
    <lineage>
        <taxon>Bacteria</taxon>
        <taxon>Katanobacteria</taxon>
    </lineage>
</organism>
<sequence>MAIMIDHLEILCIGGNGGRGSVSFATEKFKPKAPPDGGDGGNGGNVVLKSTSLVQTFKDLANKRQFTGGSGGNGSHRNQHGKTGEDEIIMVPFGTQVQVFRESGIVYYDLISEGQEVTVAYGGRGGRGNAAFKNSRNRSPKHFEEGEPGLAHKVVLDLKIFADIGFLGLPNSGKSTLLNALTSSHSKIASYPFTTLEPQLGVMKLPHKNLIMADIPGIIEGASAGKGLGIRFLKHIERTKILIHLIDGTESSYRECYEKIRTELSVYSKTLLEKPEIVVITKDDLIKEVSSVNKSFLDELSQKGVKIFVISCLKQKGLDTLVSYIKRLEFINEEDEPPVKLFKEYTIRNLPRSSLLLMND</sequence>
<evidence type="ECO:0000256" key="1">
    <source>
        <dbReference type="ARBA" id="ARBA00007699"/>
    </source>
</evidence>
<dbReference type="EC" id="3.6.5.-" evidence="8"/>
<dbReference type="InterPro" id="IPR006073">
    <property type="entry name" value="GTP-bd"/>
</dbReference>
<reference evidence="12 13" key="1">
    <citation type="journal article" date="2016" name="Nat. Commun.">
        <title>Thousands of microbial genomes shed light on interconnected biogeochemical processes in an aquifer system.</title>
        <authorList>
            <person name="Anantharaman K."/>
            <person name="Brown C.T."/>
            <person name="Hug L.A."/>
            <person name="Sharon I."/>
            <person name="Castelle C.J."/>
            <person name="Probst A.J."/>
            <person name="Thomas B.C."/>
            <person name="Singh A."/>
            <person name="Wilkins M.J."/>
            <person name="Karaoz U."/>
            <person name="Brodie E.L."/>
            <person name="Williams K.H."/>
            <person name="Hubbard S.S."/>
            <person name="Banfield J.F."/>
        </authorList>
    </citation>
    <scope>NUCLEOTIDE SEQUENCE [LARGE SCALE GENOMIC DNA]</scope>
</reference>
<comment type="cofactor">
    <cofactor evidence="8">
        <name>Mg(2+)</name>
        <dbReference type="ChEBI" id="CHEBI:18420"/>
    </cofactor>
</comment>
<comment type="function">
    <text evidence="8">An essential GTPase which binds GTP, GDP and possibly (p)ppGpp with moderate affinity, with high nucleotide exchange rates and a fairly low GTP hydrolysis rate. Plays a role in control of the cell cycle, stress response, ribosome biogenesis and in those bacteria that undergo differentiation, in morphogenesis control.</text>
</comment>
<feature type="domain" description="Obg" evidence="11">
    <location>
        <begin position="2"/>
        <end position="161"/>
    </location>
</feature>
<evidence type="ECO:0000256" key="8">
    <source>
        <dbReference type="HAMAP-Rule" id="MF_01454"/>
    </source>
</evidence>
<dbReference type="InterPro" id="IPR036726">
    <property type="entry name" value="GTP1_OBG_dom_sf"/>
</dbReference>
<dbReference type="GO" id="GO:0005525">
    <property type="term" value="F:GTP binding"/>
    <property type="evidence" value="ECO:0007669"/>
    <property type="project" value="UniProtKB-UniRule"/>
</dbReference>
<dbReference type="NCBIfam" id="TIGR02729">
    <property type="entry name" value="Obg_CgtA"/>
    <property type="match status" value="1"/>
</dbReference>
<feature type="binding site" evidence="8">
    <location>
        <begin position="281"/>
        <end position="284"/>
    </location>
    <ligand>
        <name>GTP</name>
        <dbReference type="ChEBI" id="CHEBI:37565"/>
    </ligand>
</feature>
<keyword evidence="6 8" id="KW-0460">Magnesium</keyword>
<evidence type="ECO:0000256" key="9">
    <source>
        <dbReference type="SAM" id="MobiDB-lite"/>
    </source>
</evidence>
<keyword evidence="4 8" id="KW-0547">Nucleotide-binding</keyword>
<feature type="binding site" evidence="8">
    <location>
        <position position="195"/>
    </location>
    <ligand>
        <name>Mg(2+)</name>
        <dbReference type="ChEBI" id="CHEBI:18420"/>
    </ligand>
</feature>
<feature type="binding site" evidence="8">
    <location>
        <begin position="311"/>
        <end position="313"/>
    </location>
    <ligand>
        <name>GTP</name>
        <dbReference type="ChEBI" id="CHEBI:37565"/>
    </ligand>
</feature>
<dbReference type="PROSITE" id="PS00905">
    <property type="entry name" value="GTP1_OBG"/>
    <property type="match status" value="1"/>
</dbReference>
<feature type="binding site" evidence="8">
    <location>
        <begin position="214"/>
        <end position="217"/>
    </location>
    <ligand>
        <name>GTP</name>
        <dbReference type="ChEBI" id="CHEBI:37565"/>
    </ligand>
</feature>
<comment type="caution">
    <text evidence="12">The sequence shown here is derived from an EMBL/GenBank/DDBJ whole genome shotgun (WGS) entry which is preliminary data.</text>
</comment>
<dbReference type="AlphaFoldDB" id="A0A1F4VPU8"/>
<dbReference type="GO" id="GO:0003924">
    <property type="term" value="F:GTPase activity"/>
    <property type="evidence" value="ECO:0007669"/>
    <property type="project" value="UniProtKB-UniRule"/>
</dbReference>
<evidence type="ECO:0000259" key="11">
    <source>
        <dbReference type="PROSITE" id="PS51883"/>
    </source>
</evidence>
<keyword evidence="2 8" id="KW-0963">Cytoplasm</keyword>
<keyword evidence="3 8" id="KW-0479">Metal-binding</keyword>
<dbReference type="STRING" id="1802627.A3A70_00905"/>
<dbReference type="FunFam" id="2.70.210.12:FF:000001">
    <property type="entry name" value="GTPase Obg"/>
    <property type="match status" value="1"/>
</dbReference>
<evidence type="ECO:0000313" key="13">
    <source>
        <dbReference type="Proteomes" id="UP000178964"/>
    </source>
</evidence>
<dbReference type="GO" id="GO:0005737">
    <property type="term" value="C:cytoplasm"/>
    <property type="evidence" value="ECO:0007669"/>
    <property type="project" value="UniProtKB-SubCell"/>
</dbReference>
<evidence type="ECO:0000256" key="2">
    <source>
        <dbReference type="ARBA" id="ARBA00022490"/>
    </source>
</evidence>
<dbReference type="PANTHER" id="PTHR11702">
    <property type="entry name" value="DEVELOPMENTALLY REGULATED GTP-BINDING PROTEIN-RELATED"/>
    <property type="match status" value="1"/>
</dbReference>
<keyword evidence="5 8" id="KW-0378">Hydrolase</keyword>
<dbReference type="InterPro" id="IPR031167">
    <property type="entry name" value="G_OBG"/>
</dbReference>
<dbReference type="SUPFAM" id="SSF82051">
    <property type="entry name" value="Obg GTP-binding protein N-terminal domain"/>
    <property type="match status" value="1"/>
</dbReference>
<evidence type="ECO:0000256" key="3">
    <source>
        <dbReference type="ARBA" id="ARBA00022723"/>
    </source>
</evidence>
<dbReference type="Gene3D" id="3.40.50.300">
    <property type="entry name" value="P-loop containing nucleotide triphosphate hydrolases"/>
    <property type="match status" value="1"/>
</dbReference>
<protein>
    <recommendedName>
        <fullName evidence="8">GTPase Obg</fullName>
        <ecNumber evidence="8">3.6.5.-</ecNumber>
    </recommendedName>
    <alternativeName>
        <fullName evidence="8">GTP-binding protein Obg</fullName>
    </alternativeName>
</protein>
<comment type="subcellular location">
    <subcellularLocation>
        <location evidence="8">Cytoplasm</location>
    </subcellularLocation>
</comment>
<accession>A0A1F4VPU8</accession>
<dbReference type="EMBL" id="MEVK01000020">
    <property type="protein sequence ID" value="OGC59232.1"/>
    <property type="molecule type" value="Genomic_DNA"/>
</dbReference>
<dbReference type="HAMAP" id="MF_01454">
    <property type="entry name" value="GTPase_Obg"/>
    <property type="match status" value="1"/>
</dbReference>
<dbReference type="InterPro" id="IPR045086">
    <property type="entry name" value="OBG_GTPase"/>
</dbReference>
<feature type="region of interest" description="Disordered" evidence="9">
    <location>
        <begin position="64"/>
        <end position="84"/>
    </location>
</feature>
<dbReference type="Gene3D" id="2.70.210.12">
    <property type="entry name" value="GTP1/OBG domain"/>
    <property type="match status" value="1"/>
</dbReference>
<dbReference type="NCBIfam" id="NF008956">
    <property type="entry name" value="PRK12299.1"/>
    <property type="match status" value="1"/>
</dbReference>
<dbReference type="SUPFAM" id="SSF52540">
    <property type="entry name" value="P-loop containing nucleoside triphosphate hydrolases"/>
    <property type="match status" value="1"/>
</dbReference>
<dbReference type="NCBIfam" id="TIGR00231">
    <property type="entry name" value="small_GTP"/>
    <property type="match status" value="1"/>
</dbReference>
<gene>
    <name evidence="8" type="primary">obg</name>
    <name evidence="12" type="ORF">A3A70_00905</name>
</gene>
<dbReference type="InterPro" id="IPR005225">
    <property type="entry name" value="Small_GTP-bd"/>
</dbReference>
<dbReference type="CDD" id="cd01898">
    <property type="entry name" value="Obg"/>
    <property type="match status" value="1"/>
</dbReference>
<evidence type="ECO:0000313" key="12">
    <source>
        <dbReference type="EMBL" id="OGC59232.1"/>
    </source>
</evidence>
<dbReference type="PROSITE" id="PS51883">
    <property type="entry name" value="OBG"/>
    <property type="match status" value="1"/>
</dbReference>
<dbReference type="InterPro" id="IPR014100">
    <property type="entry name" value="GTP-bd_Obg/CgtA"/>
</dbReference>
<dbReference type="InterPro" id="IPR006169">
    <property type="entry name" value="GTP1_OBG_dom"/>
</dbReference>
<dbReference type="PANTHER" id="PTHR11702:SF31">
    <property type="entry name" value="MITOCHONDRIAL RIBOSOME-ASSOCIATED GTPASE 2"/>
    <property type="match status" value="1"/>
</dbReference>
<evidence type="ECO:0000259" key="10">
    <source>
        <dbReference type="PROSITE" id="PS51710"/>
    </source>
</evidence>
<dbReference type="Proteomes" id="UP000178964">
    <property type="component" value="Unassembled WGS sequence"/>
</dbReference>
<keyword evidence="7 8" id="KW-0342">GTP-binding</keyword>
<feature type="binding site" evidence="8">
    <location>
        <position position="175"/>
    </location>
    <ligand>
        <name>Mg(2+)</name>
        <dbReference type="ChEBI" id="CHEBI:18420"/>
    </ligand>
</feature>
<dbReference type="InterPro" id="IPR027417">
    <property type="entry name" value="P-loop_NTPase"/>
</dbReference>
<dbReference type="GO" id="GO:0000287">
    <property type="term" value="F:magnesium ion binding"/>
    <property type="evidence" value="ECO:0007669"/>
    <property type="project" value="InterPro"/>
</dbReference>
<proteinExistence type="inferred from homology"/>
<feature type="domain" description="OBG-type G" evidence="10">
    <location>
        <begin position="162"/>
        <end position="330"/>
    </location>
</feature>
<dbReference type="PROSITE" id="PS51710">
    <property type="entry name" value="G_OBG"/>
    <property type="match status" value="1"/>
</dbReference>
<evidence type="ECO:0000256" key="6">
    <source>
        <dbReference type="ARBA" id="ARBA00022842"/>
    </source>
</evidence>